<evidence type="ECO:0000259" key="1">
    <source>
        <dbReference type="PROSITE" id="PS50878"/>
    </source>
</evidence>
<dbReference type="PROSITE" id="PS50878">
    <property type="entry name" value="RT_POL"/>
    <property type="match status" value="1"/>
</dbReference>
<dbReference type="PANTHER" id="PTHR31635:SF196">
    <property type="entry name" value="REVERSE TRANSCRIPTASE DOMAIN-CONTAINING PROTEIN-RELATED"/>
    <property type="match status" value="1"/>
</dbReference>
<protein>
    <recommendedName>
        <fullName evidence="1">Reverse transcriptase domain-containing protein</fullName>
    </recommendedName>
</protein>
<proteinExistence type="predicted"/>
<name>A0AAN9FET7_CROPI</name>
<dbReference type="InterPro" id="IPR000477">
    <property type="entry name" value="RT_dom"/>
</dbReference>
<reference evidence="2 3" key="1">
    <citation type="submission" date="2024-01" db="EMBL/GenBank/DDBJ databases">
        <title>The genomes of 5 underutilized Papilionoideae crops provide insights into root nodulation and disease resistanc.</title>
        <authorList>
            <person name="Yuan L."/>
        </authorList>
    </citation>
    <scope>NUCLEOTIDE SEQUENCE [LARGE SCALE GENOMIC DNA]</scope>
    <source>
        <strain evidence="2">ZHUSHIDOU_FW_LH</strain>
        <tissue evidence="2">Leaf</tissue>
    </source>
</reference>
<dbReference type="InterPro" id="IPR043502">
    <property type="entry name" value="DNA/RNA_pol_sf"/>
</dbReference>
<evidence type="ECO:0000313" key="2">
    <source>
        <dbReference type="EMBL" id="KAK7275172.1"/>
    </source>
</evidence>
<comment type="caution">
    <text evidence="2">The sequence shown here is derived from an EMBL/GenBank/DDBJ whole genome shotgun (WGS) entry which is preliminary data.</text>
</comment>
<dbReference type="CDD" id="cd01650">
    <property type="entry name" value="RT_nLTR_like"/>
    <property type="match status" value="1"/>
</dbReference>
<feature type="domain" description="Reverse transcriptase" evidence="1">
    <location>
        <begin position="180"/>
        <end position="461"/>
    </location>
</feature>
<organism evidence="2 3">
    <name type="scientific">Crotalaria pallida</name>
    <name type="common">Smooth rattlebox</name>
    <name type="synonym">Crotalaria striata</name>
    <dbReference type="NCBI Taxonomy" id="3830"/>
    <lineage>
        <taxon>Eukaryota</taxon>
        <taxon>Viridiplantae</taxon>
        <taxon>Streptophyta</taxon>
        <taxon>Embryophyta</taxon>
        <taxon>Tracheophyta</taxon>
        <taxon>Spermatophyta</taxon>
        <taxon>Magnoliopsida</taxon>
        <taxon>eudicotyledons</taxon>
        <taxon>Gunneridae</taxon>
        <taxon>Pentapetalae</taxon>
        <taxon>rosids</taxon>
        <taxon>fabids</taxon>
        <taxon>Fabales</taxon>
        <taxon>Fabaceae</taxon>
        <taxon>Papilionoideae</taxon>
        <taxon>50 kb inversion clade</taxon>
        <taxon>genistoids sensu lato</taxon>
        <taxon>core genistoids</taxon>
        <taxon>Crotalarieae</taxon>
        <taxon>Crotalaria</taxon>
    </lineage>
</organism>
<sequence length="776" mass="87839">MRVLTLMIVKKLGTIFEPSVQAYLVPGVWEDYEQVTLQEEAYWFQQSRNKWISMGDQNTRFFHNAAMSRRRRNKINALLNEEGNWIYDSNALRDMAVSYFSKLFSPNDNINLSLNTEIGFPRLPPGTESIFNSAVSMEETRKALFSMGNLKAPGSDGVRALFYKSQWELMKHFVHNFVIHAFLNPDCISDVNQTIITLIPKLDHPQRISDFRLISLCNVIYKVVTKVIVNRLKPLMNKIVSNTQTSFVPGRLGIDNVIILKEVVHSIKNLKGRKGFMVVKLDLEKAYDRLRWDFIRETLELVGIPANFINIIMHCISSSSMCVNWQGDLSNVFYPATGIRQGDPLSPYIFVLCMDRLFHLIQDAINSNDWKPLAMGRGGPRISQLFFADDVILVSEASSAQAIVVSNILQRFCEASGQKVSFHKSSVYFSKNVNNERKEEISNILSIPIAHDIGKYLGIPIIHNREVISSYSFIIDKVKRKLSNWKMNSLSFAGRITLAQSCIMSLPCYVMQACVIPASICQENGGLGFRNLKAVNEAYMMKLAWSLISKPDVLWAKVLSSKYKVNNALQVSPSTNSNVSSLWRGISRAFPKVREGLMWNMANGGTIKFWKDHWLPGVKAIAEIPGVDVLEWCVNYPAVHYALNGEWDWDTLKALLPDQLCNLIAGITPPNPEAGNDSVAWMADTSGSFSIRSAYELLRGHNSVMQHADNNFTRVWDWKGPHRYTAVVERAVEQTRNTLYLKREVLISWEAPPTTGSFHSGRVWVFNCSSLCHAGA</sequence>
<dbReference type="Pfam" id="PF00078">
    <property type="entry name" value="RVT_1"/>
    <property type="match status" value="1"/>
</dbReference>
<accession>A0AAN9FET7</accession>
<gene>
    <name evidence="2" type="ORF">RIF29_16281</name>
</gene>
<dbReference type="PANTHER" id="PTHR31635">
    <property type="entry name" value="REVERSE TRANSCRIPTASE DOMAIN-CONTAINING PROTEIN-RELATED"/>
    <property type="match status" value="1"/>
</dbReference>
<evidence type="ECO:0000313" key="3">
    <source>
        <dbReference type="Proteomes" id="UP001372338"/>
    </source>
</evidence>
<dbReference type="AlphaFoldDB" id="A0AAN9FET7"/>
<dbReference type="SUPFAM" id="SSF56672">
    <property type="entry name" value="DNA/RNA polymerases"/>
    <property type="match status" value="1"/>
</dbReference>
<keyword evidence="3" id="KW-1185">Reference proteome</keyword>
<dbReference type="EMBL" id="JAYWIO010000003">
    <property type="protein sequence ID" value="KAK7275172.1"/>
    <property type="molecule type" value="Genomic_DNA"/>
</dbReference>
<dbReference type="Proteomes" id="UP001372338">
    <property type="component" value="Unassembled WGS sequence"/>
</dbReference>